<reference evidence="2" key="1">
    <citation type="submission" date="2022-12" db="EMBL/GenBank/DDBJ databases">
        <authorList>
            <person name="Petersen C."/>
        </authorList>
    </citation>
    <scope>NUCLEOTIDE SEQUENCE</scope>
    <source>
        <strain evidence="2">IBT 15544</strain>
    </source>
</reference>
<gene>
    <name evidence="2" type="ORF">N7498_001730</name>
</gene>
<dbReference type="AlphaFoldDB" id="A0A9W9N8P0"/>
<dbReference type="GeneID" id="83176093"/>
<organism evidence="2 3">
    <name type="scientific">Penicillium cinerascens</name>
    <dbReference type="NCBI Taxonomy" id="70096"/>
    <lineage>
        <taxon>Eukaryota</taxon>
        <taxon>Fungi</taxon>
        <taxon>Dikarya</taxon>
        <taxon>Ascomycota</taxon>
        <taxon>Pezizomycotina</taxon>
        <taxon>Eurotiomycetes</taxon>
        <taxon>Eurotiomycetidae</taxon>
        <taxon>Eurotiales</taxon>
        <taxon>Aspergillaceae</taxon>
        <taxon>Penicillium</taxon>
    </lineage>
</organism>
<evidence type="ECO:0000256" key="1">
    <source>
        <dbReference type="SAM" id="MobiDB-lite"/>
    </source>
</evidence>
<dbReference type="RefSeq" id="XP_058311136.1">
    <property type="nucleotide sequence ID" value="XM_058448792.1"/>
</dbReference>
<dbReference type="Proteomes" id="UP001150904">
    <property type="component" value="Unassembled WGS sequence"/>
</dbReference>
<name>A0A9W9N8P0_9EURO</name>
<dbReference type="OrthoDB" id="4265129at2759"/>
<accession>A0A9W9N8P0</accession>
<proteinExistence type="predicted"/>
<comment type="caution">
    <text evidence="2">The sequence shown here is derived from an EMBL/GenBank/DDBJ whole genome shotgun (WGS) entry which is preliminary data.</text>
</comment>
<feature type="region of interest" description="Disordered" evidence="1">
    <location>
        <begin position="60"/>
        <end position="152"/>
    </location>
</feature>
<keyword evidence="3" id="KW-1185">Reference proteome</keyword>
<evidence type="ECO:0000313" key="2">
    <source>
        <dbReference type="EMBL" id="KAJ5215323.1"/>
    </source>
</evidence>
<evidence type="ECO:0000313" key="3">
    <source>
        <dbReference type="Proteomes" id="UP001150904"/>
    </source>
</evidence>
<feature type="compositionally biased region" description="Basic residues" evidence="1">
    <location>
        <begin position="73"/>
        <end position="98"/>
    </location>
</feature>
<sequence>MSPRSTVGWPEWEEENLLPWLDENRTLSWKALQDAYYEQYGVKRSPDSLRGKMYYILRKQSPRVARPSEDPGRRKRSGAIRPRVGNRRSRPKLPKKSVARSNIDRWFETILMTEPSPTDSGDSTKTKGSRSECTTSVPTYLAPKENQSSAWM</sequence>
<dbReference type="EMBL" id="JAPQKR010000005">
    <property type="protein sequence ID" value="KAJ5215323.1"/>
    <property type="molecule type" value="Genomic_DNA"/>
</dbReference>
<protein>
    <submittedName>
        <fullName evidence="2">Uncharacterized protein</fullName>
    </submittedName>
</protein>
<reference evidence="2" key="2">
    <citation type="journal article" date="2023" name="IMA Fungus">
        <title>Comparative genomic study of the Penicillium genus elucidates a diverse pangenome and 15 lateral gene transfer events.</title>
        <authorList>
            <person name="Petersen C."/>
            <person name="Sorensen T."/>
            <person name="Nielsen M.R."/>
            <person name="Sondergaard T.E."/>
            <person name="Sorensen J.L."/>
            <person name="Fitzpatrick D.A."/>
            <person name="Frisvad J.C."/>
            <person name="Nielsen K.L."/>
        </authorList>
    </citation>
    <scope>NUCLEOTIDE SEQUENCE</scope>
    <source>
        <strain evidence="2">IBT 15544</strain>
    </source>
</reference>